<evidence type="ECO:0000313" key="2">
    <source>
        <dbReference type="Proteomes" id="UP000831536"/>
    </source>
</evidence>
<keyword evidence="2" id="KW-1185">Reference proteome</keyword>
<accession>A0AAE9HG59</accession>
<name>A0AAE9HG59_9CAUD</name>
<reference evidence="1" key="1">
    <citation type="journal article" date="2022" name="J. Appl. Microbiol.">
        <title>Bacteriophage-Antibiotic Combinations Against Multidrug-Resistant Pseudomonas aeruginosa.</title>
        <authorList>
            <person name="Holger D."/>
            <person name="Lev K.L."/>
            <person name="Kebriaei R."/>
            <person name="Morrisette T."/>
            <person name="Shah R."/>
            <person name="Alexander J."/>
            <person name="Lehman S.M."/>
            <person name="Rybak M.J."/>
        </authorList>
    </citation>
    <scope>NUCLEOTIDE SEQUENCE</scope>
</reference>
<proteinExistence type="predicted"/>
<evidence type="ECO:0000313" key="1">
    <source>
        <dbReference type="EMBL" id="UPW35933.1"/>
    </source>
</evidence>
<protein>
    <submittedName>
        <fullName evidence="1">Uncharacterized protein</fullName>
    </submittedName>
</protein>
<dbReference type="EMBL" id="ON169972">
    <property type="protein sequence ID" value="UPW35933.1"/>
    <property type="molecule type" value="Genomic_DNA"/>
</dbReference>
<sequence>MAEFLLGLALGVLTAVMWIDVNVTPAEADRAAEVCIDNGGVKYFNIDVSNSVVYCNNGAIFKLKQN</sequence>
<organism evidence="1 2">
    <name type="scientific">Pseudomonas phage EM</name>
    <dbReference type="NCBI Taxonomy" id="2936914"/>
    <lineage>
        <taxon>Viruses</taxon>
        <taxon>Duplodnaviria</taxon>
        <taxon>Heunggongvirae</taxon>
        <taxon>Uroviricota</taxon>
        <taxon>Caudoviricetes</taxon>
        <taxon>Vandenendeviridae</taxon>
        <taxon>Skurskavirinae</taxon>
        <taxon>Baldwinvirus</taxon>
        <taxon>Baldwinvirus EM</taxon>
    </lineage>
</organism>
<gene>
    <name evidence="1" type="ORF">EM_148</name>
</gene>
<dbReference type="Proteomes" id="UP000831536">
    <property type="component" value="Segment"/>
</dbReference>